<comment type="caution">
    <text evidence="1">The sequence shown here is derived from an EMBL/GenBank/DDBJ whole genome shotgun (WGS) entry which is preliminary data.</text>
</comment>
<name>X1IGK1_9ZZZZ</name>
<protein>
    <submittedName>
        <fullName evidence="1">Uncharacterized protein</fullName>
    </submittedName>
</protein>
<accession>X1IGK1</accession>
<organism evidence="1">
    <name type="scientific">marine sediment metagenome</name>
    <dbReference type="NCBI Taxonomy" id="412755"/>
    <lineage>
        <taxon>unclassified sequences</taxon>
        <taxon>metagenomes</taxon>
        <taxon>ecological metagenomes</taxon>
    </lineage>
</organism>
<gene>
    <name evidence="1" type="ORF">S03H2_28434</name>
</gene>
<sequence>EVFFEEVLNNRPEVRADVASGIAARIEHYRKLAKRLKSGSKYSLVNVNHDLDLACFLKECLVRETEEGEIKGFEDIKEIGGSFGPAEFFELKLNLDKKSKEGLAFKFDNPERLSNVKCKLDIKRVEELAQLFKEKYRKK</sequence>
<dbReference type="AlphaFoldDB" id="X1IGK1"/>
<dbReference type="EMBL" id="BARU01017131">
    <property type="protein sequence ID" value="GAH56698.1"/>
    <property type="molecule type" value="Genomic_DNA"/>
</dbReference>
<proteinExistence type="predicted"/>
<reference evidence="1" key="1">
    <citation type="journal article" date="2014" name="Front. Microbiol.">
        <title>High frequency of phylogenetically diverse reductive dehalogenase-homologous genes in deep subseafloor sedimentary metagenomes.</title>
        <authorList>
            <person name="Kawai M."/>
            <person name="Futagami T."/>
            <person name="Toyoda A."/>
            <person name="Takaki Y."/>
            <person name="Nishi S."/>
            <person name="Hori S."/>
            <person name="Arai W."/>
            <person name="Tsubouchi T."/>
            <person name="Morono Y."/>
            <person name="Uchiyama I."/>
            <person name="Ito T."/>
            <person name="Fujiyama A."/>
            <person name="Inagaki F."/>
            <person name="Takami H."/>
        </authorList>
    </citation>
    <scope>NUCLEOTIDE SEQUENCE</scope>
    <source>
        <strain evidence="1">Expedition CK06-06</strain>
    </source>
</reference>
<evidence type="ECO:0000313" key="1">
    <source>
        <dbReference type="EMBL" id="GAH56698.1"/>
    </source>
</evidence>
<feature type="non-terminal residue" evidence="1">
    <location>
        <position position="1"/>
    </location>
</feature>